<comment type="caution">
    <text evidence="1">The sequence shown here is derived from an EMBL/GenBank/DDBJ whole genome shotgun (WGS) entry which is preliminary data.</text>
</comment>
<dbReference type="EMBL" id="AZBU02000011">
    <property type="protein sequence ID" value="TKR60173.1"/>
    <property type="molecule type" value="Genomic_DNA"/>
</dbReference>
<sequence>MRAAKPINEAAKIDPAELNPLINVLGFLESVSRMVCFLRNCIVIITHSLGCKQIGFLVYDPISSLPNQHQYSGQADTKLSEIVADQFVEVFNSTFAARRKEYDGHELLEKAAGSAICLSRKHVGSIILGESSKARLRRNRRTNSQCFGSGPVSDE</sequence>
<protein>
    <submittedName>
        <fullName evidence="1">Uncharacterized protein</fullName>
    </submittedName>
</protein>
<accession>A0A4U5LVK4</accession>
<gene>
    <name evidence="1" type="ORF">L596_027464</name>
</gene>
<name>A0A4U5LVK4_STECR</name>
<dbReference type="AlphaFoldDB" id="A0A4U5LVK4"/>
<proteinExistence type="predicted"/>
<evidence type="ECO:0000313" key="2">
    <source>
        <dbReference type="Proteomes" id="UP000298663"/>
    </source>
</evidence>
<reference evidence="1 2" key="1">
    <citation type="journal article" date="2015" name="Genome Biol.">
        <title>Comparative genomics of Steinernema reveals deeply conserved gene regulatory networks.</title>
        <authorList>
            <person name="Dillman A.R."/>
            <person name="Macchietto M."/>
            <person name="Porter C.F."/>
            <person name="Rogers A."/>
            <person name="Williams B."/>
            <person name="Antoshechkin I."/>
            <person name="Lee M.M."/>
            <person name="Goodwin Z."/>
            <person name="Lu X."/>
            <person name="Lewis E.E."/>
            <person name="Goodrich-Blair H."/>
            <person name="Stock S.P."/>
            <person name="Adams B.J."/>
            <person name="Sternberg P.W."/>
            <person name="Mortazavi A."/>
        </authorList>
    </citation>
    <scope>NUCLEOTIDE SEQUENCE [LARGE SCALE GENOMIC DNA]</scope>
    <source>
        <strain evidence="1 2">ALL</strain>
    </source>
</reference>
<organism evidence="1 2">
    <name type="scientific">Steinernema carpocapsae</name>
    <name type="common">Entomopathogenic nematode</name>
    <dbReference type="NCBI Taxonomy" id="34508"/>
    <lineage>
        <taxon>Eukaryota</taxon>
        <taxon>Metazoa</taxon>
        <taxon>Ecdysozoa</taxon>
        <taxon>Nematoda</taxon>
        <taxon>Chromadorea</taxon>
        <taxon>Rhabditida</taxon>
        <taxon>Tylenchina</taxon>
        <taxon>Panagrolaimomorpha</taxon>
        <taxon>Strongyloidoidea</taxon>
        <taxon>Steinernematidae</taxon>
        <taxon>Steinernema</taxon>
    </lineage>
</organism>
<dbReference type="Proteomes" id="UP000298663">
    <property type="component" value="Unassembled WGS sequence"/>
</dbReference>
<keyword evidence="2" id="KW-1185">Reference proteome</keyword>
<evidence type="ECO:0000313" key="1">
    <source>
        <dbReference type="EMBL" id="TKR60173.1"/>
    </source>
</evidence>
<reference evidence="1 2" key="2">
    <citation type="journal article" date="2019" name="G3 (Bethesda)">
        <title>Hybrid Assembly of the Genome of the Entomopathogenic Nematode Steinernema carpocapsae Identifies the X-Chromosome.</title>
        <authorList>
            <person name="Serra L."/>
            <person name="Macchietto M."/>
            <person name="Macias-Munoz A."/>
            <person name="McGill C.J."/>
            <person name="Rodriguez I.M."/>
            <person name="Rodriguez B."/>
            <person name="Murad R."/>
            <person name="Mortazavi A."/>
        </authorList>
    </citation>
    <scope>NUCLEOTIDE SEQUENCE [LARGE SCALE GENOMIC DNA]</scope>
    <source>
        <strain evidence="1 2">ALL</strain>
    </source>
</reference>